<evidence type="ECO:0000313" key="2">
    <source>
        <dbReference type="Proteomes" id="UP001642464"/>
    </source>
</evidence>
<accession>A0ABP0M2J6</accession>
<dbReference type="EMBL" id="CAXAMM010018890">
    <property type="protein sequence ID" value="CAK9044424.1"/>
    <property type="molecule type" value="Genomic_DNA"/>
</dbReference>
<name>A0ABP0M2J6_9DINO</name>
<dbReference type="Proteomes" id="UP001642464">
    <property type="component" value="Unassembled WGS sequence"/>
</dbReference>
<proteinExistence type="predicted"/>
<evidence type="ECO:0000313" key="1">
    <source>
        <dbReference type="EMBL" id="CAK9044424.1"/>
    </source>
</evidence>
<organism evidence="1 2">
    <name type="scientific">Durusdinium trenchii</name>
    <dbReference type="NCBI Taxonomy" id="1381693"/>
    <lineage>
        <taxon>Eukaryota</taxon>
        <taxon>Sar</taxon>
        <taxon>Alveolata</taxon>
        <taxon>Dinophyceae</taxon>
        <taxon>Suessiales</taxon>
        <taxon>Symbiodiniaceae</taxon>
        <taxon>Durusdinium</taxon>
    </lineage>
</organism>
<gene>
    <name evidence="1" type="ORF">SCF082_LOCUS25234</name>
</gene>
<comment type="caution">
    <text evidence="1">The sequence shown here is derived from an EMBL/GenBank/DDBJ whole genome shotgun (WGS) entry which is preliminary data.</text>
</comment>
<protein>
    <submittedName>
        <fullName evidence="1">Ankyrin repeat domain-containing protein 50</fullName>
    </submittedName>
</protein>
<reference evidence="1 2" key="1">
    <citation type="submission" date="2024-02" db="EMBL/GenBank/DDBJ databases">
        <authorList>
            <person name="Chen Y."/>
            <person name="Shah S."/>
            <person name="Dougan E. K."/>
            <person name="Thang M."/>
            <person name="Chan C."/>
        </authorList>
    </citation>
    <scope>NUCLEOTIDE SEQUENCE [LARGE SCALE GENOMIC DNA]</scope>
</reference>
<keyword evidence="2" id="KW-1185">Reference proteome</keyword>
<sequence length="149" mass="16827">MHRPLLPCDLDPRESAVGNLMKNDLVLQKLAAHPSLRQIAGNPGLVNAMCQHVTPKLRSLWDLCSPQWRRHDQVVRTRSFDSETPNSHGSLFRRMSEDGTESLQLTRRMSIDGVHTEPLVRMMSFDGPPLARMMSVDETQATENGIDQI</sequence>